<accession>A0ABT1DB85</accession>
<name>A0ABT1DB85_9PROT</name>
<dbReference type="SUPFAM" id="SSF51197">
    <property type="entry name" value="Clavaminate synthase-like"/>
    <property type="match status" value="1"/>
</dbReference>
<dbReference type="Proteomes" id="UP001523392">
    <property type="component" value="Unassembled WGS sequence"/>
</dbReference>
<proteinExistence type="predicted"/>
<evidence type="ECO:0008006" key="3">
    <source>
        <dbReference type="Google" id="ProtNLM"/>
    </source>
</evidence>
<organism evidence="1 2">
    <name type="scientific">Siccirubricoccus soli</name>
    <dbReference type="NCBI Taxonomy" id="2899147"/>
    <lineage>
        <taxon>Bacteria</taxon>
        <taxon>Pseudomonadati</taxon>
        <taxon>Pseudomonadota</taxon>
        <taxon>Alphaproteobacteria</taxon>
        <taxon>Acetobacterales</taxon>
        <taxon>Roseomonadaceae</taxon>
        <taxon>Siccirubricoccus</taxon>
    </lineage>
</organism>
<keyword evidence="2" id="KW-1185">Reference proteome</keyword>
<gene>
    <name evidence="1" type="ORF">JYK14_23980</name>
</gene>
<dbReference type="RefSeq" id="WP_252955818.1">
    <property type="nucleotide sequence ID" value="NZ_JAFIRR010000178.1"/>
</dbReference>
<protein>
    <recommendedName>
        <fullName evidence="3">Phytanoyl-CoA dioxygenase</fullName>
    </recommendedName>
</protein>
<evidence type="ECO:0000313" key="2">
    <source>
        <dbReference type="Proteomes" id="UP001523392"/>
    </source>
</evidence>
<reference evidence="1 2" key="1">
    <citation type="submission" date="2021-12" db="EMBL/GenBank/DDBJ databases">
        <title>Siccirubricoccus leaddurans sp. nov., a high concentration Zn2+ tolerance bacterium.</title>
        <authorList>
            <person name="Cao Y."/>
        </authorList>
    </citation>
    <scope>NUCLEOTIDE SEQUENCE [LARGE SCALE GENOMIC DNA]</scope>
    <source>
        <strain evidence="1 2">KC 17139</strain>
    </source>
</reference>
<dbReference type="EMBL" id="JAFIRR010000178">
    <property type="protein sequence ID" value="MCO6419196.1"/>
    <property type="molecule type" value="Genomic_DNA"/>
</dbReference>
<comment type="caution">
    <text evidence="1">The sequence shown here is derived from an EMBL/GenBank/DDBJ whole genome shotgun (WGS) entry which is preliminary data.</text>
</comment>
<sequence>MHPPAVLRPGRGFRPGPALLYFAQRLVVWPPARRLVRRGLAGWISRAYPELFPKHAEPPAQGGAREAALRRDGIVAMESLVPEAGAKAMAAYFAGQEVVVAGRTMPLGAVPAGTAVAPYPLATVLACPGLVALINHPAVLRLAAAYLGCAPTLSSLGVRWALPAPGGGTDIQRFHRDPDDWHSVKLFVYLTEVDAGAGPHVYIRGSHRTAGGLRARPFGSGEAEARFGAANVLAVTGPAGTSFMADVHGVHRGAVPTGRPRLMLQAQYSLLPVYAFRYEPLPTPPPLPVDPYVNRLLFRPSP</sequence>
<dbReference type="Gene3D" id="2.60.120.620">
    <property type="entry name" value="q2cbj1_9rhob like domain"/>
    <property type="match status" value="1"/>
</dbReference>
<evidence type="ECO:0000313" key="1">
    <source>
        <dbReference type="EMBL" id="MCO6419196.1"/>
    </source>
</evidence>